<gene>
    <name evidence="1" type="ORF">DSO57_1033304</name>
</gene>
<protein>
    <submittedName>
        <fullName evidence="1">Uncharacterized protein</fullName>
    </submittedName>
</protein>
<proteinExistence type="predicted"/>
<keyword evidence="2" id="KW-1185">Reference proteome</keyword>
<reference evidence="1" key="1">
    <citation type="submission" date="2022-04" db="EMBL/GenBank/DDBJ databases">
        <title>Genome of the entomopathogenic fungus Entomophthora muscae.</title>
        <authorList>
            <person name="Elya C."/>
            <person name="Lovett B.R."/>
            <person name="Lee E."/>
            <person name="Macias A.M."/>
            <person name="Hajek A.E."/>
            <person name="De Bivort B.L."/>
            <person name="Kasson M.T."/>
            <person name="De Fine Licht H.H."/>
            <person name="Stajich J.E."/>
        </authorList>
    </citation>
    <scope>NUCLEOTIDE SEQUENCE</scope>
    <source>
        <strain evidence="1">Berkeley</strain>
    </source>
</reference>
<comment type="caution">
    <text evidence="1">The sequence shown here is derived from an EMBL/GenBank/DDBJ whole genome shotgun (WGS) entry which is preliminary data.</text>
</comment>
<evidence type="ECO:0000313" key="2">
    <source>
        <dbReference type="Proteomes" id="UP001165960"/>
    </source>
</evidence>
<dbReference type="Proteomes" id="UP001165960">
    <property type="component" value="Unassembled WGS sequence"/>
</dbReference>
<sequence>MENTWYLEKIVLETTTQRSATAVVGEGSSCVSNNRKRKILFKIGFIIKYEGIERGTYKSKSKPKSKKENQDLKSLPFWAGHETSPLTPRRLKSSKSMMLDFEKV</sequence>
<organism evidence="1 2">
    <name type="scientific">Entomophthora muscae</name>
    <dbReference type="NCBI Taxonomy" id="34485"/>
    <lineage>
        <taxon>Eukaryota</taxon>
        <taxon>Fungi</taxon>
        <taxon>Fungi incertae sedis</taxon>
        <taxon>Zoopagomycota</taxon>
        <taxon>Entomophthoromycotina</taxon>
        <taxon>Entomophthoromycetes</taxon>
        <taxon>Entomophthorales</taxon>
        <taxon>Entomophthoraceae</taxon>
        <taxon>Entomophthora</taxon>
    </lineage>
</organism>
<accession>A0ACC2SD32</accession>
<evidence type="ECO:0000313" key="1">
    <source>
        <dbReference type="EMBL" id="KAJ9060210.1"/>
    </source>
</evidence>
<dbReference type="EMBL" id="QTSX02005231">
    <property type="protein sequence ID" value="KAJ9060210.1"/>
    <property type="molecule type" value="Genomic_DNA"/>
</dbReference>
<name>A0ACC2SD32_9FUNG</name>